<dbReference type="EMBL" id="KQ435083">
    <property type="protein sequence ID" value="KZC14518.1"/>
    <property type="molecule type" value="Genomic_DNA"/>
</dbReference>
<evidence type="ECO:0000313" key="3">
    <source>
        <dbReference type="Proteomes" id="UP000076502"/>
    </source>
</evidence>
<reference evidence="2 3" key="1">
    <citation type="submission" date="2015-07" db="EMBL/GenBank/DDBJ databases">
        <title>The genome of Dufourea novaeangliae.</title>
        <authorList>
            <person name="Pan H."/>
            <person name="Kapheim K."/>
        </authorList>
    </citation>
    <scope>NUCLEOTIDE SEQUENCE [LARGE SCALE GENOMIC DNA]</scope>
    <source>
        <strain evidence="2">0120121106</strain>
        <tissue evidence="2">Whole body</tissue>
    </source>
</reference>
<dbReference type="Proteomes" id="UP000076502">
    <property type="component" value="Unassembled WGS sequence"/>
</dbReference>
<evidence type="ECO:0000256" key="1">
    <source>
        <dbReference type="SAM" id="SignalP"/>
    </source>
</evidence>
<keyword evidence="1" id="KW-0732">Signal</keyword>
<evidence type="ECO:0000313" key="2">
    <source>
        <dbReference type="EMBL" id="KZC14518.1"/>
    </source>
</evidence>
<keyword evidence="3" id="KW-1185">Reference proteome</keyword>
<feature type="chain" id="PRO_5007599798" evidence="1">
    <location>
        <begin position="18"/>
        <end position="168"/>
    </location>
</feature>
<feature type="signal peptide" evidence="1">
    <location>
        <begin position="1"/>
        <end position="17"/>
    </location>
</feature>
<protein>
    <submittedName>
        <fullName evidence="2">Uncharacterized protein</fullName>
    </submittedName>
</protein>
<sequence length="168" mass="18149">MLSKLVLLFPLPSLAVSTPIALVPPSIILVEIPLASNYRLFGASKRVSGSDCRVTWLLGMSLMFPSLSQGGGPTTTNYHVPDSDFQAIEFGLEIVDPFVEDQAAANVVFITASNVENVILATAACVVLSEEESRPKRKFWVRPSLLAPKRCSGSDLLTDLEKEQGSID</sequence>
<gene>
    <name evidence="2" type="ORF">WN55_07025</name>
</gene>
<organism evidence="2 3">
    <name type="scientific">Dufourea novaeangliae</name>
    <name type="common">Sweat bee</name>
    <dbReference type="NCBI Taxonomy" id="178035"/>
    <lineage>
        <taxon>Eukaryota</taxon>
        <taxon>Metazoa</taxon>
        <taxon>Ecdysozoa</taxon>
        <taxon>Arthropoda</taxon>
        <taxon>Hexapoda</taxon>
        <taxon>Insecta</taxon>
        <taxon>Pterygota</taxon>
        <taxon>Neoptera</taxon>
        <taxon>Endopterygota</taxon>
        <taxon>Hymenoptera</taxon>
        <taxon>Apocrita</taxon>
        <taxon>Aculeata</taxon>
        <taxon>Apoidea</taxon>
        <taxon>Anthophila</taxon>
        <taxon>Halictidae</taxon>
        <taxon>Rophitinae</taxon>
        <taxon>Dufourea</taxon>
    </lineage>
</organism>
<proteinExistence type="predicted"/>
<name>A0A154PT98_DUFNO</name>
<accession>A0A154PT98</accession>
<dbReference type="AlphaFoldDB" id="A0A154PT98"/>